<organism evidence="6 7">
    <name type="scientific">Anatilimnocola aggregata</name>
    <dbReference type="NCBI Taxonomy" id="2528021"/>
    <lineage>
        <taxon>Bacteria</taxon>
        <taxon>Pseudomonadati</taxon>
        <taxon>Planctomycetota</taxon>
        <taxon>Planctomycetia</taxon>
        <taxon>Pirellulales</taxon>
        <taxon>Pirellulaceae</taxon>
        <taxon>Anatilimnocola</taxon>
    </lineage>
</organism>
<evidence type="ECO:0000313" key="7">
    <source>
        <dbReference type="Proteomes" id="UP000315017"/>
    </source>
</evidence>
<dbReference type="SUPFAM" id="SSF52129">
    <property type="entry name" value="Caspase-like"/>
    <property type="match status" value="1"/>
</dbReference>
<dbReference type="EMBL" id="CP036274">
    <property type="protein sequence ID" value="QDU28371.1"/>
    <property type="molecule type" value="Genomic_DNA"/>
</dbReference>
<evidence type="ECO:0000259" key="5">
    <source>
        <dbReference type="Pfam" id="PF00656"/>
    </source>
</evidence>
<dbReference type="Pfam" id="PF00400">
    <property type="entry name" value="WD40"/>
    <property type="match status" value="1"/>
</dbReference>
<feature type="domain" description="Peptidase C14 caspase" evidence="5">
    <location>
        <begin position="791"/>
        <end position="1027"/>
    </location>
</feature>
<dbReference type="GO" id="GO:0004197">
    <property type="term" value="F:cysteine-type endopeptidase activity"/>
    <property type="evidence" value="ECO:0007669"/>
    <property type="project" value="InterPro"/>
</dbReference>
<reference evidence="6 7" key="1">
    <citation type="submission" date="2019-02" db="EMBL/GenBank/DDBJ databases">
        <title>Deep-cultivation of Planctomycetes and their phenomic and genomic characterization uncovers novel biology.</title>
        <authorList>
            <person name="Wiegand S."/>
            <person name="Jogler M."/>
            <person name="Boedeker C."/>
            <person name="Pinto D."/>
            <person name="Vollmers J."/>
            <person name="Rivas-Marin E."/>
            <person name="Kohn T."/>
            <person name="Peeters S.H."/>
            <person name="Heuer A."/>
            <person name="Rast P."/>
            <person name="Oberbeckmann S."/>
            <person name="Bunk B."/>
            <person name="Jeske O."/>
            <person name="Meyerdierks A."/>
            <person name="Storesund J.E."/>
            <person name="Kallscheuer N."/>
            <person name="Luecker S."/>
            <person name="Lage O.M."/>
            <person name="Pohl T."/>
            <person name="Merkel B.J."/>
            <person name="Hornburger P."/>
            <person name="Mueller R.-W."/>
            <person name="Bruemmer F."/>
            <person name="Labrenz M."/>
            <person name="Spormann A.M."/>
            <person name="Op den Camp H."/>
            <person name="Overmann J."/>
            <person name="Amann R."/>
            <person name="Jetten M.S.M."/>
            <person name="Mascher T."/>
            <person name="Medema M.H."/>
            <person name="Devos D.P."/>
            <person name="Kaster A.-K."/>
            <person name="Ovreas L."/>
            <person name="Rohde M."/>
            <person name="Galperin M.Y."/>
            <person name="Jogler C."/>
        </authorList>
    </citation>
    <scope>NUCLEOTIDE SEQUENCE [LARGE SCALE GENOMIC DNA]</scope>
    <source>
        <strain evidence="6 7">ETA_A8</strain>
    </source>
</reference>
<dbReference type="RefSeq" id="WP_145090541.1">
    <property type="nucleotide sequence ID" value="NZ_CP036274.1"/>
</dbReference>
<dbReference type="Gene3D" id="2.130.10.10">
    <property type="entry name" value="YVTN repeat-like/Quinoprotein amine dehydrogenase"/>
    <property type="match status" value="1"/>
</dbReference>
<dbReference type="InterPro" id="IPR015943">
    <property type="entry name" value="WD40/YVTN_repeat-like_dom_sf"/>
</dbReference>
<dbReference type="Gene3D" id="3.40.50.1460">
    <property type="match status" value="1"/>
</dbReference>
<evidence type="ECO:0000256" key="1">
    <source>
        <dbReference type="ARBA" id="ARBA00022574"/>
    </source>
</evidence>
<evidence type="ECO:0000256" key="4">
    <source>
        <dbReference type="SAM" id="SignalP"/>
    </source>
</evidence>
<dbReference type="KEGG" id="aagg:ETAA8_34710"/>
<dbReference type="OrthoDB" id="248495at2"/>
<accession>A0A517YDR3</accession>
<dbReference type="AlphaFoldDB" id="A0A517YDR3"/>
<feature type="chain" id="PRO_5021860176" evidence="4">
    <location>
        <begin position="23"/>
        <end position="1045"/>
    </location>
</feature>
<dbReference type="PROSITE" id="PS50294">
    <property type="entry name" value="WD_REPEATS_REGION"/>
    <property type="match status" value="1"/>
</dbReference>
<feature type="signal peptide" evidence="4">
    <location>
        <begin position="1"/>
        <end position="22"/>
    </location>
</feature>
<dbReference type="SMART" id="SM00320">
    <property type="entry name" value="WD40"/>
    <property type="match status" value="4"/>
</dbReference>
<sequence precursor="true">MSLLRFTAALLLLSLLAAPLLAQTKGKKNKKKNADEPVPAQPAETVKPLAAADEAEEAVEGEDIPRVIPVFDPGSHTQSICAMGFSSDKKKLITVGEDSSIQVWSTSTGERLDILRLPAFGHEQVSSVNAWHTATVSHDGRYVAIGGGVRQSLSEGDASERAKLMVVDIEKRTVNHLRAPSGEVTALAIAPDYRLAVAFGGRRNEIIIYPEITATEVRRRESTVLKGEDLKRNADFLQFSPDGKQLLSSHRERDFVFWNLGTNVPTITQRFGAQAQTSCIAWSPDRKQFARALLPGVQGKHGFEIRSAEGKLLQEHLFKEIQGFASATDLRSISYVNPQTLLFCSSDSNGSAEPGAFAYLFDLTTGQAKRIFEDFSAGIFHTAGAVSADGELGAITVSMGLDAVVFRVKDGAVVARCGAASPVPTLVGWAAADRPAGFAWSELRHRRKFNTEPTDLQFGFDLVKMEPIAEVRPADYGVLRESVGEWSIRKQVSGKFDVNRGEESIGTIQGFNGILARSLIPRGDEPPLVIWAANKIRTGSSRLSLSKSDGTTVTRLFPDTIFVRDVAPAPDGRFAIVSTGAHQLNIYTTDGQAFPFLSFARVNGEWVIWSREGYFAASPGGEKLFGWAVSNGPDRLSTFYPAEKFSKHFHRPDLLKRAIQLGSIEAALKQQTEARAPALEQLLPPKGTLTLLKQTDGRVQVQASAIPGAPDKPVVAMRLLLDGRPLTNGVGTKTVAPGEKAEATWELEFPAGTHELKLLVRGEDSSAVSDPLVLKGPKSESQISVLHRICVGVDQYALPALNLTSAAKDATDVFAALERHCVGEHNRFGRVNGTLLTNSQATRSTVLKAIADIRKVAKAGDIVVFLFAGHGIAQPHVAITPQGIKRLDEYYLMTHEADPNQSLKDKSLSGSDLRLALADIECPVLLVMDSCHSASGVKAFRPATDDLTRGLTDASAGVTVLAAAMSHEVASATAENGHFTAAFLKALQVGEGVPYDPHEHVLYTHHIYSVVFSEVRKATNGKQNPFLNMPWTVPPLALRDVPFTK</sequence>
<evidence type="ECO:0000256" key="3">
    <source>
        <dbReference type="PROSITE-ProRule" id="PRU00221"/>
    </source>
</evidence>
<dbReference type="PANTHER" id="PTHR19848:SF8">
    <property type="entry name" value="F-BOX AND WD REPEAT DOMAIN CONTAINING 7"/>
    <property type="match status" value="1"/>
</dbReference>
<feature type="repeat" description="WD" evidence="3">
    <location>
        <begin position="73"/>
        <end position="114"/>
    </location>
</feature>
<dbReference type="PROSITE" id="PS50082">
    <property type="entry name" value="WD_REPEATS_2"/>
    <property type="match status" value="1"/>
</dbReference>
<name>A0A517YDR3_9BACT</name>
<dbReference type="InterPro" id="IPR029030">
    <property type="entry name" value="Caspase-like_dom_sf"/>
</dbReference>
<dbReference type="Pfam" id="PF00656">
    <property type="entry name" value="Peptidase_C14"/>
    <property type="match status" value="1"/>
</dbReference>
<dbReference type="GO" id="GO:0006508">
    <property type="term" value="P:proteolysis"/>
    <property type="evidence" value="ECO:0007669"/>
    <property type="project" value="InterPro"/>
</dbReference>
<protein>
    <submittedName>
        <fullName evidence="6">WD domain, G-beta repeat</fullName>
    </submittedName>
</protein>
<proteinExistence type="predicted"/>
<evidence type="ECO:0000313" key="6">
    <source>
        <dbReference type="EMBL" id="QDU28371.1"/>
    </source>
</evidence>
<keyword evidence="2" id="KW-0677">Repeat</keyword>
<dbReference type="PANTHER" id="PTHR19848">
    <property type="entry name" value="WD40 REPEAT PROTEIN"/>
    <property type="match status" value="1"/>
</dbReference>
<keyword evidence="7" id="KW-1185">Reference proteome</keyword>
<dbReference type="SUPFAM" id="SSF82171">
    <property type="entry name" value="DPP6 N-terminal domain-like"/>
    <property type="match status" value="1"/>
</dbReference>
<evidence type="ECO:0000256" key="2">
    <source>
        <dbReference type="ARBA" id="ARBA00022737"/>
    </source>
</evidence>
<dbReference type="Proteomes" id="UP000315017">
    <property type="component" value="Chromosome"/>
</dbReference>
<gene>
    <name evidence="6" type="ORF">ETAA8_34710</name>
</gene>
<dbReference type="InterPro" id="IPR011600">
    <property type="entry name" value="Pept_C14_caspase"/>
</dbReference>
<dbReference type="InterPro" id="IPR001680">
    <property type="entry name" value="WD40_rpt"/>
</dbReference>
<keyword evidence="1 3" id="KW-0853">WD repeat</keyword>
<keyword evidence="4" id="KW-0732">Signal</keyword>